<gene>
    <name evidence="2" type="ORF">HDA32_000577</name>
</gene>
<feature type="compositionally biased region" description="Basic and acidic residues" evidence="1">
    <location>
        <begin position="27"/>
        <end position="39"/>
    </location>
</feature>
<dbReference type="AlphaFoldDB" id="A0A852TQ98"/>
<dbReference type="EMBL" id="JACCCC010000001">
    <property type="protein sequence ID" value="NYE45457.1"/>
    <property type="molecule type" value="Genomic_DNA"/>
</dbReference>
<organism evidence="2 3">
    <name type="scientific">Spinactinospora alkalitolerans</name>
    <dbReference type="NCBI Taxonomy" id="687207"/>
    <lineage>
        <taxon>Bacteria</taxon>
        <taxon>Bacillati</taxon>
        <taxon>Actinomycetota</taxon>
        <taxon>Actinomycetes</taxon>
        <taxon>Streptosporangiales</taxon>
        <taxon>Nocardiopsidaceae</taxon>
        <taxon>Spinactinospora</taxon>
    </lineage>
</organism>
<comment type="caution">
    <text evidence="2">The sequence shown here is derived from an EMBL/GenBank/DDBJ whole genome shotgun (WGS) entry which is preliminary data.</text>
</comment>
<dbReference type="RefSeq" id="WP_281370363.1">
    <property type="nucleotide sequence ID" value="NZ_BAAAYY010000007.1"/>
</dbReference>
<accession>A0A852TQ98</accession>
<evidence type="ECO:0000313" key="3">
    <source>
        <dbReference type="Proteomes" id="UP000589036"/>
    </source>
</evidence>
<feature type="region of interest" description="Disordered" evidence="1">
    <location>
        <begin position="27"/>
        <end position="97"/>
    </location>
</feature>
<keyword evidence="3" id="KW-1185">Reference proteome</keyword>
<proteinExistence type="predicted"/>
<dbReference type="Proteomes" id="UP000589036">
    <property type="component" value="Unassembled WGS sequence"/>
</dbReference>
<evidence type="ECO:0000313" key="2">
    <source>
        <dbReference type="EMBL" id="NYE45457.1"/>
    </source>
</evidence>
<reference evidence="2 3" key="1">
    <citation type="submission" date="2020-07" db="EMBL/GenBank/DDBJ databases">
        <title>Sequencing the genomes of 1000 actinobacteria strains.</title>
        <authorList>
            <person name="Klenk H.-P."/>
        </authorList>
    </citation>
    <scope>NUCLEOTIDE SEQUENCE [LARGE SCALE GENOMIC DNA]</scope>
    <source>
        <strain evidence="2 3">CXB654</strain>
    </source>
</reference>
<sequence length="164" mass="17988">MIHAWPSFALMGAYELLMREFRTDAGGERNATVDDEHAGLTEQAGPAAEAEPTHGGGPDSNVEHDEEQRRPQLRVVAAASSGREKADAEIPEPSEAVPRIQVDAWQWALNNRREDGSLPSGKEIAACFEHKERWGRLIKQWGYQGRFDHIATSLPSATTNASTG</sequence>
<name>A0A852TQ98_9ACTN</name>
<protein>
    <submittedName>
        <fullName evidence="2">Uncharacterized protein</fullName>
    </submittedName>
</protein>
<evidence type="ECO:0000256" key="1">
    <source>
        <dbReference type="SAM" id="MobiDB-lite"/>
    </source>
</evidence>
<feature type="compositionally biased region" description="Basic and acidic residues" evidence="1">
    <location>
        <begin position="61"/>
        <end position="70"/>
    </location>
</feature>